<gene>
    <name evidence="2" type="ORF">ONZ51_g1198</name>
</gene>
<dbReference type="EMBL" id="JAPEVG010000016">
    <property type="protein sequence ID" value="KAJ8496282.1"/>
    <property type="molecule type" value="Genomic_DNA"/>
</dbReference>
<accession>A0AAD7U4A4</accession>
<organism evidence="2 3">
    <name type="scientific">Trametes cubensis</name>
    <dbReference type="NCBI Taxonomy" id="1111947"/>
    <lineage>
        <taxon>Eukaryota</taxon>
        <taxon>Fungi</taxon>
        <taxon>Dikarya</taxon>
        <taxon>Basidiomycota</taxon>
        <taxon>Agaricomycotina</taxon>
        <taxon>Agaricomycetes</taxon>
        <taxon>Polyporales</taxon>
        <taxon>Polyporaceae</taxon>
        <taxon>Trametes</taxon>
    </lineage>
</organism>
<protein>
    <recommendedName>
        <fullName evidence="1">F-box domain-containing protein</fullName>
    </recommendedName>
</protein>
<keyword evidence="3" id="KW-1185">Reference proteome</keyword>
<dbReference type="Pfam" id="PF12937">
    <property type="entry name" value="F-box-like"/>
    <property type="match status" value="1"/>
</dbReference>
<name>A0AAD7U4A4_9APHY</name>
<dbReference type="InterPro" id="IPR036047">
    <property type="entry name" value="F-box-like_dom_sf"/>
</dbReference>
<dbReference type="InterPro" id="IPR001810">
    <property type="entry name" value="F-box_dom"/>
</dbReference>
<evidence type="ECO:0000313" key="3">
    <source>
        <dbReference type="Proteomes" id="UP001215151"/>
    </source>
</evidence>
<evidence type="ECO:0000259" key="1">
    <source>
        <dbReference type="PROSITE" id="PS50181"/>
    </source>
</evidence>
<proteinExistence type="predicted"/>
<sequence>MVQLPPEIYSAIVSYASTRDLLALSRTSKAFQRAAEPKIYECMILRDAESTFLGCHAILARNAFRGPYVRRIFIYQDARRATARNNLSAAPPQFWLVIQHALTKTENLETFCIHDPTISHSWILNHTDFKFQLREATLRLPWDSNTVSFLQTQRKLLILSVADARDDGPLFPLPPGALPMLEVFSGPALVAAELLGSPLKRVQMTTDEETAPLVPTIVADLGKIMKTLRTLSILGLPEEFVLETVHLVATSVLASQLRYLGLLRLPMMREWDLLHRSLMKLSVLVMLEVEVTQWDPAPNEGLQRMILHEFRVFCPSLQQVVFWHSLHRFHWYSRDGQWHCLHTAGRHPANDNQWRIV</sequence>
<dbReference type="PROSITE" id="PS50181">
    <property type="entry name" value="FBOX"/>
    <property type="match status" value="1"/>
</dbReference>
<comment type="caution">
    <text evidence="2">The sequence shown here is derived from an EMBL/GenBank/DDBJ whole genome shotgun (WGS) entry which is preliminary data.</text>
</comment>
<feature type="domain" description="F-box" evidence="1">
    <location>
        <begin position="1"/>
        <end position="43"/>
    </location>
</feature>
<reference evidence="2" key="1">
    <citation type="submission" date="2022-11" db="EMBL/GenBank/DDBJ databases">
        <title>Genome Sequence of Cubamyces cubensis.</title>
        <authorList>
            <person name="Buettner E."/>
        </authorList>
    </citation>
    <scope>NUCLEOTIDE SEQUENCE</scope>
    <source>
        <strain evidence="2">MPL-01</strain>
    </source>
</reference>
<dbReference type="AlphaFoldDB" id="A0AAD7U4A4"/>
<dbReference type="SUPFAM" id="SSF81383">
    <property type="entry name" value="F-box domain"/>
    <property type="match status" value="1"/>
</dbReference>
<evidence type="ECO:0000313" key="2">
    <source>
        <dbReference type="EMBL" id="KAJ8496282.1"/>
    </source>
</evidence>
<dbReference type="Proteomes" id="UP001215151">
    <property type="component" value="Unassembled WGS sequence"/>
</dbReference>